<feature type="domain" description="Exonuclease VII large subunit C-terminal" evidence="7">
    <location>
        <begin position="123"/>
        <end position="322"/>
    </location>
</feature>
<keyword evidence="1 5" id="KW-0963">Cytoplasm</keyword>
<dbReference type="InterPro" id="IPR020579">
    <property type="entry name" value="Exonuc_VII_lsu_C"/>
</dbReference>
<dbReference type="InterPro" id="IPR012340">
    <property type="entry name" value="NA-bd_OB-fold"/>
</dbReference>
<accession>A0ABM5LQ33</accession>
<keyword evidence="3 5" id="KW-0378">Hydrolase</keyword>
<dbReference type="RefSeq" id="WP_012995154.1">
    <property type="nucleotide sequence ID" value="NC_014209.1"/>
</dbReference>
<comment type="similarity">
    <text evidence="5 6">Belongs to the XseA family.</text>
</comment>
<name>A0ABM5LQ33_THEM3</name>
<evidence type="ECO:0000256" key="2">
    <source>
        <dbReference type="ARBA" id="ARBA00022722"/>
    </source>
</evidence>
<dbReference type="InterPro" id="IPR025824">
    <property type="entry name" value="OB-fold_nuc-bd_dom"/>
</dbReference>
<comment type="catalytic activity">
    <reaction evidence="5 6">
        <text>Exonucleolytic cleavage in either 5'- to 3'- or 3'- to 5'-direction to yield nucleoside 5'-phosphates.</text>
        <dbReference type="EC" id="3.1.11.6"/>
    </reaction>
</comment>
<evidence type="ECO:0000313" key="9">
    <source>
        <dbReference type="EMBL" id="ADH60861.1"/>
    </source>
</evidence>
<dbReference type="PANTHER" id="PTHR30008">
    <property type="entry name" value="EXODEOXYRIBONUCLEASE 7 LARGE SUBUNIT"/>
    <property type="match status" value="1"/>
</dbReference>
<proteinExistence type="inferred from homology"/>
<dbReference type="InterPro" id="IPR003753">
    <property type="entry name" value="Exonuc_VII_L"/>
</dbReference>
<keyword evidence="10" id="KW-1185">Reference proteome</keyword>
<evidence type="ECO:0000259" key="7">
    <source>
        <dbReference type="Pfam" id="PF02601"/>
    </source>
</evidence>
<evidence type="ECO:0000259" key="8">
    <source>
        <dbReference type="Pfam" id="PF13742"/>
    </source>
</evidence>
<keyword evidence="4 5" id="KW-0269">Exonuclease</keyword>
<dbReference type="PANTHER" id="PTHR30008:SF0">
    <property type="entry name" value="EXODEOXYRIBONUCLEASE 7 LARGE SUBUNIT"/>
    <property type="match status" value="1"/>
</dbReference>
<dbReference type="HAMAP" id="MF_00378">
    <property type="entry name" value="Exonuc_7_L"/>
    <property type="match status" value="1"/>
</dbReference>
<evidence type="ECO:0000256" key="5">
    <source>
        <dbReference type="HAMAP-Rule" id="MF_00378"/>
    </source>
</evidence>
<gene>
    <name evidence="5" type="primary">xseA</name>
    <name evidence="9" type="ordered locus">Tmath_1143</name>
</gene>
<protein>
    <recommendedName>
        <fullName evidence="5">Exodeoxyribonuclease 7 large subunit</fullName>
        <ecNumber evidence="5">3.1.11.6</ecNumber>
    </recommendedName>
    <alternativeName>
        <fullName evidence="5">Exodeoxyribonuclease VII large subunit</fullName>
        <shortName evidence="5">Exonuclease VII large subunit</shortName>
    </alternativeName>
</protein>
<comment type="function">
    <text evidence="5">Bidirectionally degrades single-stranded DNA into large acid-insoluble oligonucleotides, which are then degraded further into small acid-soluble oligonucleotides.</text>
</comment>
<evidence type="ECO:0000313" key="10">
    <source>
        <dbReference type="Proteomes" id="UP000002064"/>
    </source>
</evidence>
<dbReference type="NCBIfam" id="TIGR00237">
    <property type="entry name" value="xseA"/>
    <property type="match status" value="1"/>
</dbReference>
<evidence type="ECO:0000256" key="1">
    <source>
        <dbReference type="ARBA" id="ARBA00022490"/>
    </source>
</evidence>
<dbReference type="CDD" id="cd04489">
    <property type="entry name" value="ExoVII_LU_OBF"/>
    <property type="match status" value="1"/>
</dbReference>
<keyword evidence="2 5" id="KW-0540">Nuclease</keyword>
<reference evidence="9 10" key="1">
    <citation type="submission" date="2010-05" db="EMBL/GenBank/DDBJ databases">
        <title>Complete sequence of Thermoanaerobacter mathranii subsp. mathranii mathranii str. A3.</title>
        <authorList>
            <consortium name="US DOE Joint Genome Institute"/>
            <person name="Lucas S."/>
            <person name="Copeland A."/>
            <person name="Lapidus A."/>
            <person name="Cheng J.-F."/>
            <person name="Bruce D."/>
            <person name="Goodwin L."/>
            <person name="Pitluck S."/>
            <person name="Held B."/>
            <person name="Detter J.C."/>
            <person name="Han C."/>
            <person name="Tapia R."/>
            <person name="Land M."/>
            <person name="Hauser L."/>
            <person name="Kyrpides N."/>
            <person name="Mikhailova N."/>
            <person name="Zhou J."/>
            <person name="Hemme C."/>
            <person name="Woyke T."/>
        </authorList>
    </citation>
    <scope>NUCLEOTIDE SEQUENCE [LARGE SCALE GENOMIC DNA]</scope>
    <source>
        <strain evidence="9 10">A3</strain>
    </source>
</reference>
<evidence type="ECO:0000256" key="3">
    <source>
        <dbReference type="ARBA" id="ARBA00022801"/>
    </source>
</evidence>
<evidence type="ECO:0000256" key="6">
    <source>
        <dbReference type="RuleBase" id="RU004355"/>
    </source>
</evidence>
<dbReference type="EC" id="3.1.11.6" evidence="5"/>
<organism evidence="9 10">
    <name type="scientific">Thermoanaerobacter mathranii subsp. mathranii (strain DSM 11426 / CCUG 53645 / CIP 108742 / A3)</name>
    <dbReference type="NCBI Taxonomy" id="583358"/>
    <lineage>
        <taxon>Bacteria</taxon>
        <taxon>Bacillati</taxon>
        <taxon>Bacillota</taxon>
        <taxon>Clostridia</taxon>
        <taxon>Thermoanaerobacterales</taxon>
        <taxon>Thermoanaerobacteraceae</taxon>
        <taxon>Thermoanaerobacter</taxon>
    </lineage>
</organism>
<sequence>MQLKALEVREITDYIKKMMDNDIILRNVRVRGEISNLKYHSTGIYFTLKDEIASLKCVMFNEYGKLLNFTLQDGMSVIVTGRITVYEKNGTYQLYAQSIQSDGIGALYFAFNKLKEKLQKEGLFDSDKKKPIPKHPKKIAVVTSPTGAVIRDIITISKRRNPTIDILVVPVLVQGISAADEICNALRILNKRKDIDVIILARGGGSLEEIWPFNEEKVARCIYASRIPVVSAVGHETDFTISDFVADLRAPTPSAAAEIVVPDIKVYQREIFLLKTRLITLMMAELKRKKKELESLRRALYFNSPIKRNEVLKHKIESLKSSLCKEMLSIYNRKKNDFLILTEKLNSLSPLNVLTRGYTVILDKQEKVISSVKDIIPYEEVKILFKDGNAKAIIQEVKEDARGAEF</sequence>
<dbReference type="SUPFAM" id="SSF50249">
    <property type="entry name" value="Nucleic acid-binding proteins"/>
    <property type="match status" value="1"/>
</dbReference>
<comment type="subunit">
    <text evidence="5">Heterooligomer composed of large and small subunits.</text>
</comment>
<comment type="subcellular location">
    <subcellularLocation>
        <location evidence="5 6">Cytoplasm</location>
    </subcellularLocation>
</comment>
<evidence type="ECO:0000256" key="4">
    <source>
        <dbReference type="ARBA" id="ARBA00022839"/>
    </source>
</evidence>
<dbReference type="Pfam" id="PF13742">
    <property type="entry name" value="tRNA_anti_2"/>
    <property type="match status" value="1"/>
</dbReference>
<dbReference type="EMBL" id="CP002032">
    <property type="protein sequence ID" value="ADH60861.1"/>
    <property type="molecule type" value="Genomic_DNA"/>
</dbReference>
<dbReference type="Proteomes" id="UP000002064">
    <property type="component" value="Chromosome"/>
</dbReference>
<dbReference type="Pfam" id="PF02601">
    <property type="entry name" value="Exonuc_VII_L"/>
    <property type="match status" value="1"/>
</dbReference>
<feature type="domain" description="OB-fold nucleic acid binding" evidence="8">
    <location>
        <begin position="6"/>
        <end position="100"/>
    </location>
</feature>